<dbReference type="AlphaFoldDB" id="A0A0E9R5E9"/>
<dbReference type="EMBL" id="GBXM01084258">
    <property type="protein sequence ID" value="JAH24319.1"/>
    <property type="molecule type" value="Transcribed_RNA"/>
</dbReference>
<evidence type="ECO:0000313" key="1">
    <source>
        <dbReference type="EMBL" id="JAH24319.1"/>
    </source>
</evidence>
<sequence>MKIICMHTEVFYHLSVLEWVLSQLLQVCGL</sequence>
<reference evidence="1" key="1">
    <citation type="submission" date="2014-11" db="EMBL/GenBank/DDBJ databases">
        <authorList>
            <person name="Amaro Gonzalez C."/>
        </authorList>
    </citation>
    <scope>NUCLEOTIDE SEQUENCE</scope>
</reference>
<accession>A0A0E9R5E9</accession>
<name>A0A0E9R5E9_ANGAN</name>
<proteinExistence type="predicted"/>
<organism evidence="1">
    <name type="scientific">Anguilla anguilla</name>
    <name type="common">European freshwater eel</name>
    <name type="synonym">Muraena anguilla</name>
    <dbReference type="NCBI Taxonomy" id="7936"/>
    <lineage>
        <taxon>Eukaryota</taxon>
        <taxon>Metazoa</taxon>
        <taxon>Chordata</taxon>
        <taxon>Craniata</taxon>
        <taxon>Vertebrata</taxon>
        <taxon>Euteleostomi</taxon>
        <taxon>Actinopterygii</taxon>
        <taxon>Neopterygii</taxon>
        <taxon>Teleostei</taxon>
        <taxon>Anguilliformes</taxon>
        <taxon>Anguillidae</taxon>
        <taxon>Anguilla</taxon>
    </lineage>
</organism>
<reference evidence="1" key="2">
    <citation type="journal article" date="2015" name="Fish Shellfish Immunol.">
        <title>Early steps in the European eel (Anguilla anguilla)-Vibrio vulnificus interaction in the gills: Role of the RtxA13 toxin.</title>
        <authorList>
            <person name="Callol A."/>
            <person name="Pajuelo D."/>
            <person name="Ebbesson L."/>
            <person name="Teles M."/>
            <person name="MacKenzie S."/>
            <person name="Amaro C."/>
        </authorList>
    </citation>
    <scope>NUCLEOTIDE SEQUENCE</scope>
</reference>
<protein>
    <submittedName>
        <fullName evidence="1">Uncharacterized protein</fullName>
    </submittedName>
</protein>